<dbReference type="Gene3D" id="3.10.510.20">
    <property type="entry name" value="YcgL domain"/>
    <property type="match status" value="1"/>
</dbReference>
<evidence type="ECO:0000313" key="4">
    <source>
        <dbReference type="Proteomes" id="UP000295763"/>
    </source>
</evidence>
<organism evidence="3 4">
    <name type="scientific">Cricetibacter osteomyelitidis</name>
    <dbReference type="NCBI Taxonomy" id="1521931"/>
    <lineage>
        <taxon>Bacteria</taxon>
        <taxon>Pseudomonadati</taxon>
        <taxon>Pseudomonadota</taxon>
        <taxon>Gammaproteobacteria</taxon>
        <taxon>Pasteurellales</taxon>
        <taxon>Pasteurellaceae</taxon>
        <taxon>Cricetibacter</taxon>
    </lineage>
</organism>
<dbReference type="PANTHER" id="PTHR38109:SF1">
    <property type="entry name" value="PROTEIN YCGL"/>
    <property type="match status" value="1"/>
</dbReference>
<name>A0A4R2SSP6_9PAST</name>
<dbReference type="InterPro" id="IPR038068">
    <property type="entry name" value="YcgL-like_sf"/>
</dbReference>
<protein>
    <recommendedName>
        <fullName evidence="1">YcgL domain-containing protein EDC44_1245</fullName>
    </recommendedName>
</protein>
<dbReference type="SUPFAM" id="SSF160191">
    <property type="entry name" value="YcgL-like"/>
    <property type="match status" value="1"/>
</dbReference>
<reference evidence="3 4" key="1">
    <citation type="submission" date="2019-03" db="EMBL/GenBank/DDBJ databases">
        <title>Genomic Encyclopedia of Type Strains, Phase IV (KMG-IV): sequencing the most valuable type-strain genomes for metagenomic binning, comparative biology and taxonomic classification.</title>
        <authorList>
            <person name="Goeker M."/>
        </authorList>
    </citation>
    <scope>NUCLEOTIDE SEQUENCE [LARGE SCALE GENOMIC DNA]</scope>
    <source>
        <strain evidence="3 4">DSM 28404</strain>
    </source>
</reference>
<dbReference type="RefSeq" id="WP_131978202.1">
    <property type="nucleotide sequence ID" value="NZ_SLYB01000024.1"/>
</dbReference>
<dbReference type="PROSITE" id="PS51648">
    <property type="entry name" value="YCGL"/>
    <property type="match status" value="1"/>
</dbReference>
<dbReference type="InterPro" id="IPR027354">
    <property type="entry name" value="YcgL_dom"/>
</dbReference>
<gene>
    <name evidence="3" type="ORF">EDC44_1245</name>
</gene>
<dbReference type="Proteomes" id="UP000295763">
    <property type="component" value="Unassembled WGS sequence"/>
</dbReference>
<accession>A0A4R2SSP6</accession>
<dbReference type="Pfam" id="PF05166">
    <property type="entry name" value="YcgL"/>
    <property type="match status" value="1"/>
</dbReference>
<sequence length="92" mass="10864">MLCAIYRSKRKAGMYLYIEKRNQFDAVPESLLQVFGQPQFVMLFNLLGTKSLVQADNQEVLQHIRQNGFYLQMPKQEENLLAQWKIQNRNLS</sequence>
<comment type="caution">
    <text evidence="3">The sequence shown here is derived from an EMBL/GenBank/DDBJ whole genome shotgun (WGS) entry which is preliminary data.</text>
</comment>
<evidence type="ECO:0000259" key="2">
    <source>
        <dbReference type="PROSITE" id="PS51648"/>
    </source>
</evidence>
<proteinExistence type="inferred from homology"/>
<keyword evidence="4" id="KW-1185">Reference proteome</keyword>
<dbReference type="HAMAP" id="MF_01866">
    <property type="entry name" value="UPF0745"/>
    <property type="match status" value="1"/>
</dbReference>
<dbReference type="AlphaFoldDB" id="A0A4R2SSP6"/>
<dbReference type="OrthoDB" id="7062382at2"/>
<feature type="domain" description="YcgL" evidence="2">
    <location>
        <begin position="1"/>
        <end position="85"/>
    </location>
</feature>
<evidence type="ECO:0000313" key="3">
    <source>
        <dbReference type="EMBL" id="TCP92205.1"/>
    </source>
</evidence>
<evidence type="ECO:0000256" key="1">
    <source>
        <dbReference type="HAMAP-Rule" id="MF_01866"/>
    </source>
</evidence>
<dbReference type="EMBL" id="SLYB01000024">
    <property type="protein sequence ID" value="TCP92205.1"/>
    <property type="molecule type" value="Genomic_DNA"/>
</dbReference>
<dbReference type="PANTHER" id="PTHR38109">
    <property type="entry name" value="PROTEIN YCGL"/>
    <property type="match status" value="1"/>
</dbReference>